<organism evidence="5 6">
    <name type="scientific">Neogobius melanostomus</name>
    <name type="common">round goby</name>
    <dbReference type="NCBI Taxonomy" id="47308"/>
    <lineage>
        <taxon>Eukaryota</taxon>
        <taxon>Metazoa</taxon>
        <taxon>Chordata</taxon>
        <taxon>Craniata</taxon>
        <taxon>Vertebrata</taxon>
        <taxon>Euteleostomi</taxon>
        <taxon>Actinopterygii</taxon>
        <taxon>Neopterygii</taxon>
        <taxon>Teleostei</taxon>
        <taxon>Neoteleostei</taxon>
        <taxon>Acanthomorphata</taxon>
        <taxon>Gobiaria</taxon>
        <taxon>Gobiiformes</taxon>
        <taxon>Gobioidei</taxon>
        <taxon>Gobiidae</taxon>
        <taxon>Benthophilinae</taxon>
        <taxon>Neogobiini</taxon>
        <taxon>Neogobius</taxon>
    </lineage>
</organism>
<evidence type="ECO:0000259" key="4">
    <source>
        <dbReference type="PROSITE" id="PS51138"/>
    </source>
</evidence>
<keyword evidence="6" id="KW-1185">Reference proteome</keyword>
<evidence type="ECO:0000256" key="1">
    <source>
        <dbReference type="ARBA" id="ARBA00004123"/>
    </source>
</evidence>
<dbReference type="Ensembl" id="ENSNMLT00000020460.1">
    <property type="protein sequence ID" value="ENSNMLP00000018210.1"/>
    <property type="gene ID" value="ENSNMLG00000011977.1"/>
</dbReference>
<dbReference type="SMART" id="SM01191">
    <property type="entry name" value="ENT"/>
    <property type="match status" value="1"/>
</dbReference>
<accession>A0A8C6TCE0</accession>
<evidence type="ECO:0000256" key="2">
    <source>
        <dbReference type="ARBA" id="ARBA00023242"/>
    </source>
</evidence>
<feature type="compositionally biased region" description="Polar residues" evidence="3">
    <location>
        <begin position="230"/>
        <end position="254"/>
    </location>
</feature>
<dbReference type="Pfam" id="PF03735">
    <property type="entry name" value="ENT"/>
    <property type="match status" value="1"/>
</dbReference>
<feature type="region of interest" description="Disordered" evidence="3">
    <location>
        <begin position="166"/>
        <end position="254"/>
    </location>
</feature>
<reference evidence="5" key="1">
    <citation type="submission" date="2025-08" db="UniProtKB">
        <authorList>
            <consortium name="Ensembl"/>
        </authorList>
    </citation>
    <scope>IDENTIFICATION</scope>
</reference>
<keyword evidence="2" id="KW-0539">Nucleus</keyword>
<feature type="domain" description="ENT" evidence="4">
    <location>
        <begin position="16"/>
        <end position="100"/>
    </location>
</feature>
<dbReference type="GO" id="GO:0006355">
    <property type="term" value="P:regulation of DNA-templated transcription"/>
    <property type="evidence" value="ECO:0007669"/>
    <property type="project" value="InterPro"/>
</dbReference>
<protein>
    <recommendedName>
        <fullName evidence="4">ENT domain-containing protein</fullName>
    </recommendedName>
</protein>
<evidence type="ECO:0000256" key="3">
    <source>
        <dbReference type="SAM" id="MobiDB-lite"/>
    </source>
</evidence>
<dbReference type="Gene3D" id="1.10.1240.40">
    <property type="entry name" value="ENT domain"/>
    <property type="match status" value="1"/>
</dbReference>
<dbReference type="InterPro" id="IPR033482">
    <property type="entry name" value="EMSY"/>
</dbReference>
<proteinExistence type="predicted"/>
<dbReference type="Proteomes" id="UP000694523">
    <property type="component" value="Unplaced"/>
</dbReference>
<evidence type="ECO:0000313" key="5">
    <source>
        <dbReference type="Ensembl" id="ENSNMLP00000018210.1"/>
    </source>
</evidence>
<dbReference type="PANTHER" id="PTHR16500:SF3">
    <property type="entry name" value="BRCA2-INTERACTING TRANSCRIPTIONAL REPRESSOR EMSY"/>
    <property type="match status" value="1"/>
</dbReference>
<reference evidence="5" key="2">
    <citation type="submission" date="2025-09" db="UniProtKB">
        <authorList>
            <consortium name="Ensembl"/>
        </authorList>
    </citation>
    <scope>IDENTIFICATION</scope>
</reference>
<dbReference type="PANTHER" id="PTHR16500">
    <property type="entry name" value="BRCA2-INTERACTING TRANSCRIPTIONAL REPRESSOR EMSY"/>
    <property type="match status" value="1"/>
</dbReference>
<dbReference type="PROSITE" id="PS51138">
    <property type="entry name" value="ENT"/>
    <property type="match status" value="1"/>
</dbReference>
<dbReference type="AlphaFoldDB" id="A0A8C6TCE0"/>
<sequence>MPVVWPTVLDLGRDECKRILRKLELEAYAGVISALRAQGDLTKDKKDLLGELTKILGISTERHRAEVRRAVNDERLTTIAYHMSGPNSGSEWSIEGRRLNATLLLPAQTGNKEVVVCYSYTSTTGTCSSASAAGAVMGAAMKSPRPPSPSSNVVVLPSGSTVYVKSVSCSDEDEKPRKRRRTNSSSSPPVVLKEVTKASPPSSSPKMSNIMQSIANSLPPHLSPVKITFTKPSLQTSSSTTQKVQPWNSQKVTH</sequence>
<dbReference type="InterPro" id="IPR005491">
    <property type="entry name" value="ENT_dom"/>
</dbReference>
<name>A0A8C6TCE0_9GOBI</name>
<dbReference type="InterPro" id="IPR036142">
    <property type="entry name" value="ENT_dom-like_sf"/>
</dbReference>
<dbReference type="SUPFAM" id="SSF158639">
    <property type="entry name" value="ENT-like"/>
    <property type="match status" value="1"/>
</dbReference>
<comment type="subcellular location">
    <subcellularLocation>
        <location evidence="1">Nucleus</location>
    </subcellularLocation>
</comment>
<dbReference type="GO" id="GO:0005654">
    <property type="term" value="C:nucleoplasm"/>
    <property type="evidence" value="ECO:0007669"/>
    <property type="project" value="TreeGrafter"/>
</dbReference>
<evidence type="ECO:0000313" key="6">
    <source>
        <dbReference type="Proteomes" id="UP000694523"/>
    </source>
</evidence>
<feature type="compositionally biased region" description="Polar residues" evidence="3">
    <location>
        <begin position="206"/>
        <end position="216"/>
    </location>
</feature>